<dbReference type="Pfam" id="PF00155">
    <property type="entry name" value="Aminotran_1_2"/>
    <property type="match status" value="1"/>
</dbReference>
<evidence type="ECO:0000256" key="2">
    <source>
        <dbReference type="ARBA" id="ARBA00022576"/>
    </source>
</evidence>
<dbReference type="Gene3D" id="3.40.640.10">
    <property type="entry name" value="Type I PLP-dependent aspartate aminotransferase-like (Major domain)"/>
    <property type="match status" value="1"/>
</dbReference>
<dbReference type="GO" id="GO:0008483">
    <property type="term" value="F:transaminase activity"/>
    <property type="evidence" value="ECO:0007669"/>
    <property type="project" value="UniProtKB-KW"/>
</dbReference>
<accession>A0A835N6N0</accession>
<dbReference type="GO" id="GO:0030170">
    <property type="term" value="F:pyridoxal phosphate binding"/>
    <property type="evidence" value="ECO:0007669"/>
    <property type="project" value="InterPro"/>
</dbReference>
<dbReference type="Gene3D" id="3.90.1150.10">
    <property type="entry name" value="Aspartate Aminotransferase, domain 1"/>
    <property type="match status" value="1"/>
</dbReference>
<proteinExistence type="inferred from homology"/>
<evidence type="ECO:0000313" key="7">
    <source>
        <dbReference type="EMBL" id="KAF9687277.1"/>
    </source>
</evidence>
<dbReference type="InterPro" id="IPR015422">
    <property type="entry name" value="PyrdxlP-dep_Trfase_small"/>
</dbReference>
<dbReference type="CDD" id="cd00609">
    <property type="entry name" value="AAT_like"/>
    <property type="match status" value="1"/>
</dbReference>
<dbReference type="PANTHER" id="PTHR43144">
    <property type="entry name" value="AMINOTRANSFERASE"/>
    <property type="match status" value="1"/>
</dbReference>
<evidence type="ECO:0000256" key="4">
    <source>
        <dbReference type="ARBA" id="ARBA00022898"/>
    </source>
</evidence>
<comment type="similarity">
    <text evidence="5">Belongs to the class-I pyridoxal-phosphate-dependent aminotransferase family. LL-diaminopimelate aminotransferase subfamily.</text>
</comment>
<reference evidence="7 8" key="1">
    <citation type="submission" date="2020-10" db="EMBL/GenBank/DDBJ databases">
        <title>Plant Genome Project.</title>
        <authorList>
            <person name="Zhang R.-G."/>
        </authorList>
    </citation>
    <scope>NUCLEOTIDE SEQUENCE [LARGE SCALE GENOMIC DNA]</scope>
    <source>
        <strain evidence="7">FAFU-HL-1</strain>
        <tissue evidence="7">Leaf</tissue>
    </source>
</reference>
<dbReference type="NCBIfam" id="TIGR03542">
    <property type="entry name" value="DAPAT_plant"/>
    <property type="match status" value="1"/>
</dbReference>
<keyword evidence="2" id="KW-0032">Aminotransferase</keyword>
<dbReference type="AlphaFoldDB" id="A0A835N6N0"/>
<dbReference type="FunFam" id="3.40.640.10:FF:000099">
    <property type="entry name" value="LL-diaminopimelate aminotransferase, chloroplastic"/>
    <property type="match status" value="1"/>
</dbReference>
<dbReference type="Proteomes" id="UP000657918">
    <property type="component" value="Unassembled WGS sequence"/>
</dbReference>
<evidence type="ECO:0000256" key="5">
    <source>
        <dbReference type="ARBA" id="ARBA00061511"/>
    </source>
</evidence>
<gene>
    <name evidence="7" type="ORF">SADUNF_Sadunf02G0076900</name>
</gene>
<dbReference type="GO" id="GO:0009862">
    <property type="term" value="P:systemic acquired resistance, salicylic acid mediated signaling pathway"/>
    <property type="evidence" value="ECO:0007669"/>
    <property type="project" value="UniProtKB-ARBA"/>
</dbReference>
<organism evidence="7 8">
    <name type="scientific">Salix dunnii</name>
    <dbReference type="NCBI Taxonomy" id="1413687"/>
    <lineage>
        <taxon>Eukaryota</taxon>
        <taxon>Viridiplantae</taxon>
        <taxon>Streptophyta</taxon>
        <taxon>Embryophyta</taxon>
        <taxon>Tracheophyta</taxon>
        <taxon>Spermatophyta</taxon>
        <taxon>Magnoliopsida</taxon>
        <taxon>eudicotyledons</taxon>
        <taxon>Gunneridae</taxon>
        <taxon>Pentapetalae</taxon>
        <taxon>rosids</taxon>
        <taxon>fabids</taxon>
        <taxon>Malpighiales</taxon>
        <taxon>Salicaceae</taxon>
        <taxon>Saliceae</taxon>
        <taxon>Salix</taxon>
    </lineage>
</organism>
<feature type="domain" description="Aminotransferase class I/classII large" evidence="6">
    <location>
        <begin position="108"/>
        <end position="481"/>
    </location>
</feature>
<sequence length="493" mass="54829">MMKVLEVTSRIWHSNPFSILRKKTRLLRHQSRMMYYSQVTSCIWKPKAVLLQPKKNWTSSRPGNERGAGHWTHVPRNVNMEGLRRGYLFPEISIREHEHARKNPDARLIRLGIGDTTQPIPDAITTAMAEHASALSTTRGYRGYGAEQGDMELRVAIAETLYRGTGVKGSEIFVSDGAQCDISRLQMLLGSDVKVAVQDPSFPAYIDTSVIVGQSGKLEEKTGKYNNIVYMNCGAENNFFPDLSTTPRTDIIFFCSPNNPTGSAASWQQLKQLVDFAKTNGSIIVYDSAYAAYISDESPRSIFEIPGAKEVAIEISSFSKFAGFTGVRLGWTVVPEELKYANGFPVIEDFNRIVCTCFNGASNVVQAGGLACLSRDGYQAKLTFPIKIHSFQCLFQAVSNVVDYYKENAKILVESFASLGLKVYGGGNAPYVWVHFPGMCSWNVFDQILEKTHVVTVPGRGFGPGGEEYIRVSAFGHRENIMEASLRMKKLFN</sequence>
<dbReference type="InterPro" id="IPR004839">
    <property type="entry name" value="Aminotransferase_I/II_large"/>
</dbReference>
<name>A0A835N6N0_9ROSI</name>
<evidence type="ECO:0000256" key="3">
    <source>
        <dbReference type="ARBA" id="ARBA00022679"/>
    </source>
</evidence>
<dbReference type="InterPro" id="IPR019942">
    <property type="entry name" value="DapL/ALD1"/>
</dbReference>
<evidence type="ECO:0000256" key="1">
    <source>
        <dbReference type="ARBA" id="ARBA00001933"/>
    </source>
</evidence>
<dbReference type="EMBL" id="JADGMS010000002">
    <property type="protein sequence ID" value="KAF9687277.1"/>
    <property type="molecule type" value="Genomic_DNA"/>
</dbReference>
<keyword evidence="4" id="KW-0663">Pyridoxal phosphate</keyword>
<dbReference type="OrthoDB" id="7042322at2759"/>
<protein>
    <recommendedName>
        <fullName evidence="6">Aminotransferase class I/classII large domain-containing protein</fullName>
    </recommendedName>
</protein>
<dbReference type="InterPro" id="IPR015421">
    <property type="entry name" value="PyrdxlP-dep_Trfase_major"/>
</dbReference>
<keyword evidence="8" id="KW-1185">Reference proteome</keyword>
<evidence type="ECO:0000313" key="8">
    <source>
        <dbReference type="Proteomes" id="UP000657918"/>
    </source>
</evidence>
<dbReference type="InterPro" id="IPR015424">
    <property type="entry name" value="PyrdxlP-dep_Trfase"/>
</dbReference>
<keyword evidence="3" id="KW-0808">Transferase</keyword>
<evidence type="ECO:0000259" key="6">
    <source>
        <dbReference type="Pfam" id="PF00155"/>
    </source>
</evidence>
<dbReference type="SUPFAM" id="SSF53383">
    <property type="entry name" value="PLP-dependent transferases"/>
    <property type="match status" value="1"/>
</dbReference>
<comment type="caution">
    <text evidence="7">The sequence shown here is derived from an EMBL/GenBank/DDBJ whole genome shotgun (WGS) entry which is preliminary data.</text>
</comment>
<comment type="cofactor">
    <cofactor evidence="1">
        <name>pyridoxal 5'-phosphate</name>
        <dbReference type="ChEBI" id="CHEBI:597326"/>
    </cofactor>
</comment>